<name>A0A5C5USU6_9PLAN</name>
<reference evidence="1 2" key="1">
    <citation type="submission" date="2019-02" db="EMBL/GenBank/DDBJ databases">
        <title>Deep-cultivation of Planctomycetes and their phenomic and genomic characterization uncovers novel biology.</title>
        <authorList>
            <person name="Wiegand S."/>
            <person name="Jogler M."/>
            <person name="Boedeker C."/>
            <person name="Pinto D."/>
            <person name="Vollmers J."/>
            <person name="Rivas-Marin E."/>
            <person name="Kohn T."/>
            <person name="Peeters S.H."/>
            <person name="Heuer A."/>
            <person name="Rast P."/>
            <person name="Oberbeckmann S."/>
            <person name="Bunk B."/>
            <person name="Jeske O."/>
            <person name="Meyerdierks A."/>
            <person name="Storesund J.E."/>
            <person name="Kallscheuer N."/>
            <person name="Luecker S."/>
            <person name="Lage O.M."/>
            <person name="Pohl T."/>
            <person name="Merkel B.J."/>
            <person name="Hornburger P."/>
            <person name="Mueller R.-W."/>
            <person name="Bruemmer F."/>
            <person name="Labrenz M."/>
            <person name="Spormann A.M."/>
            <person name="Op Den Camp H."/>
            <person name="Overmann J."/>
            <person name="Amann R."/>
            <person name="Jetten M.S.M."/>
            <person name="Mascher T."/>
            <person name="Medema M.H."/>
            <person name="Devos D.P."/>
            <person name="Kaster A.-K."/>
            <person name="Ovreas L."/>
            <person name="Rohde M."/>
            <person name="Galperin M.Y."/>
            <person name="Jogler C."/>
        </authorList>
    </citation>
    <scope>NUCLEOTIDE SEQUENCE [LARGE SCALE GENOMIC DNA]</scope>
    <source>
        <strain evidence="1 2">KOR42</strain>
    </source>
</reference>
<dbReference type="AlphaFoldDB" id="A0A5C5USU6"/>
<sequence>MDEILVTVNTRMLCDTSVSRFDLNWFVKVVQRKGERMEEAVVRLCDIFSNKIVWQVAVVTDREMTMTRLLPTIEVRLHDVAIGT</sequence>
<dbReference type="Proteomes" id="UP000317243">
    <property type="component" value="Unassembled WGS sequence"/>
</dbReference>
<organism evidence="1 2">
    <name type="scientific">Thalassoglobus neptunius</name>
    <dbReference type="NCBI Taxonomy" id="1938619"/>
    <lineage>
        <taxon>Bacteria</taxon>
        <taxon>Pseudomonadati</taxon>
        <taxon>Planctomycetota</taxon>
        <taxon>Planctomycetia</taxon>
        <taxon>Planctomycetales</taxon>
        <taxon>Planctomycetaceae</taxon>
        <taxon>Thalassoglobus</taxon>
    </lineage>
</organism>
<evidence type="ECO:0000313" key="1">
    <source>
        <dbReference type="EMBL" id="TWT29138.1"/>
    </source>
</evidence>
<proteinExistence type="predicted"/>
<protein>
    <submittedName>
        <fullName evidence="1">Uncharacterized protein</fullName>
    </submittedName>
</protein>
<dbReference type="EMBL" id="SIHI01000145">
    <property type="protein sequence ID" value="TWT29138.1"/>
    <property type="molecule type" value="Genomic_DNA"/>
</dbReference>
<accession>A0A5C5USU6</accession>
<evidence type="ECO:0000313" key="2">
    <source>
        <dbReference type="Proteomes" id="UP000317243"/>
    </source>
</evidence>
<keyword evidence="2" id="KW-1185">Reference proteome</keyword>
<comment type="caution">
    <text evidence="1">The sequence shown here is derived from an EMBL/GenBank/DDBJ whole genome shotgun (WGS) entry which is preliminary data.</text>
</comment>
<gene>
    <name evidence="1" type="ORF">KOR42_55740</name>
</gene>